<accession>B8FDG8</accession>
<name>B8FDG8_DESAL</name>
<keyword evidence="1" id="KW-1133">Transmembrane helix</keyword>
<evidence type="ECO:0000256" key="1">
    <source>
        <dbReference type="SAM" id="Phobius"/>
    </source>
</evidence>
<dbReference type="Proteomes" id="UP000000739">
    <property type="component" value="Chromosome"/>
</dbReference>
<keyword evidence="1" id="KW-0812">Transmembrane</keyword>
<keyword evidence="3" id="KW-1185">Reference proteome</keyword>
<proteinExistence type="predicted"/>
<reference evidence="2 3" key="1">
    <citation type="journal article" date="2012" name="Environ. Microbiol.">
        <title>The genome sequence of Desulfatibacillum alkenivorans AK-01: a blueprint for anaerobic alkane oxidation.</title>
        <authorList>
            <person name="Callaghan A.V."/>
            <person name="Morris B.E."/>
            <person name="Pereira I.A."/>
            <person name="McInerney M.J."/>
            <person name="Austin R.N."/>
            <person name="Groves J.T."/>
            <person name="Kukor J.J."/>
            <person name="Suflita J.M."/>
            <person name="Young L.Y."/>
            <person name="Zylstra G.J."/>
            <person name="Wawrik B."/>
        </authorList>
    </citation>
    <scope>NUCLEOTIDE SEQUENCE [LARGE SCALE GENOMIC DNA]</scope>
    <source>
        <strain evidence="2 3">AK-01</strain>
    </source>
</reference>
<sequence>MANKKPGPDREEIMILDHEPQPGYRTALIAVVIAGVLWLAVCFMGVFHHG</sequence>
<gene>
    <name evidence="2" type="ordered locus">Dalk_4924</name>
</gene>
<dbReference type="HOGENOM" id="CLU_3117066_0_0_7"/>
<protein>
    <submittedName>
        <fullName evidence="2">Uncharacterized protein</fullName>
    </submittedName>
</protein>
<dbReference type="RefSeq" id="WP_015949636.1">
    <property type="nucleotide sequence ID" value="NC_011768.1"/>
</dbReference>
<evidence type="ECO:0000313" key="2">
    <source>
        <dbReference type="EMBL" id="ACL06599.1"/>
    </source>
</evidence>
<dbReference type="EMBL" id="CP001322">
    <property type="protein sequence ID" value="ACL06599.1"/>
    <property type="molecule type" value="Genomic_DNA"/>
</dbReference>
<dbReference type="KEGG" id="dal:Dalk_4924"/>
<evidence type="ECO:0000313" key="3">
    <source>
        <dbReference type="Proteomes" id="UP000000739"/>
    </source>
</evidence>
<keyword evidence="1" id="KW-0472">Membrane</keyword>
<organism evidence="2 3">
    <name type="scientific">Desulfatibacillum aliphaticivorans</name>
    <dbReference type="NCBI Taxonomy" id="218208"/>
    <lineage>
        <taxon>Bacteria</taxon>
        <taxon>Pseudomonadati</taxon>
        <taxon>Thermodesulfobacteriota</taxon>
        <taxon>Desulfobacteria</taxon>
        <taxon>Desulfobacterales</taxon>
        <taxon>Desulfatibacillaceae</taxon>
        <taxon>Desulfatibacillum</taxon>
    </lineage>
</organism>
<feature type="transmembrane region" description="Helical" evidence="1">
    <location>
        <begin position="27"/>
        <end position="47"/>
    </location>
</feature>
<dbReference type="AlphaFoldDB" id="B8FDG8"/>